<dbReference type="GO" id="GO:0015937">
    <property type="term" value="P:coenzyme A biosynthetic process"/>
    <property type="evidence" value="ECO:0007669"/>
    <property type="project" value="UniProtKB-UniRule"/>
</dbReference>
<keyword evidence="3" id="KW-0963">Cytoplasm</keyword>
<dbReference type="SUPFAM" id="SSF52540">
    <property type="entry name" value="P-loop containing nucleoside triphosphate hydrolases"/>
    <property type="match status" value="1"/>
</dbReference>
<dbReference type="OrthoDB" id="9812943at2"/>
<name>A0A4R2M028_9FIRM</name>
<sequence>MKVIGITGGVGSGKSEVLRLLEEKFNCGVIRTDDVARSLCEPGEKSYEMIVKVFGKEILDREGNLDRPKIASIVFEDEEKRKALNQCTHPQVYEWVRNKVREWRTENRYSMIAVEAALMDELKEIGVCESCWYVHVKPEIRRERLRISRGYSDEKMDAIFASQLPESVFFNGCDVVIDNNFDLENVEKQLISLCK</sequence>
<comment type="subcellular location">
    <subcellularLocation>
        <location evidence="3">Cytoplasm</location>
    </subcellularLocation>
</comment>
<dbReference type="GO" id="GO:0005524">
    <property type="term" value="F:ATP binding"/>
    <property type="evidence" value="ECO:0007669"/>
    <property type="project" value="UniProtKB-UniRule"/>
</dbReference>
<protein>
    <recommendedName>
        <fullName evidence="3 4">Dephospho-CoA kinase</fullName>
        <ecNumber evidence="3 4">2.7.1.24</ecNumber>
    </recommendedName>
    <alternativeName>
        <fullName evidence="3">Dephosphocoenzyme A kinase</fullName>
    </alternativeName>
</protein>
<dbReference type="InterPro" id="IPR001977">
    <property type="entry name" value="Depp_CoAkinase"/>
</dbReference>
<dbReference type="PROSITE" id="PS51219">
    <property type="entry name" value="DPCK"/>
    <property type="match status" value="1"/>
</dbReference>
<dbReference type="HAMAP" id="MF_00376">
    <property type="entry name" value="Dephospho_CoA_kinase"/>
    <property type="match status" value="1"/>
</dbReference>
<dbReference type="Pfam" id="PF01121">
    <property type="entry name" value="CoaE"/>
    <property type="match status" value="1"/>
</dbReference>
<organism evidence="5 6">
    <name type="scientific">Frisingicoccus caecimuris</name>
    <dbReference type="NCBI Taxonomy" id="1796636"/>
    <lineage>
        <taxon>Bacteria</taxon>
        <taxon>Bacillati</taxon>
        <taxon>Bacillota</taxon>
        <taxon>Clostridia</taxon>
        <taxon>Lachnospirales</taxon>
        <taxon>Lachnospiraceae</taxon>
        <taxon>Frisingicoccus</taxon>
    </lineage>
</organism>
<keyword evidence="2 3" id="KW-0067">ATP-binding</keyword>
<proteinExistence type="inferred from homology"/>
<dbReference type="NCBIfam" id="TIGR00152">
    <property type="entry name" value="dephospho-CoA kinase"/>
    <property type="match status" value="1"/>
</dbReference>
<accession>A0A4R2M028</accession>
<keyword evidence="3 5" id="KW-0418">Kinase</keyword>
<comment type="similarity">
    <text evidence="3">Belongs to the CoaE family.</text>
</comment>
<dbReference type="AlphaFoldDB" id="A0A4R2M028"/>
<dbReference type="PANTHER" id="PTHR10695">
    <property type="entry name" value="DEPHOSPHO-COA KINASE-RELATED"/>
    <property type="match status" value="1"/>
</dbReference>
<dbReference type="Proteomes" id="UP000295711">
    <property type="component" value="Unassembled WGS sequence"/>
</dbReference>
<comment type="catalytic activity">
    <reaction evidence="3">
        <text>3'-dephospho-CoA + ATP = ADP + CoA + H(+)</text>
        <dbReference type="Rhea" id="RHEA:18245"/>
        <dbReference type="ChEBI" id="CHEBI:15378"/>
        <dbReference type="ChEBI" id="CHEBI:30616"/>
        <dbReference type="ChEBI" id="CHEBI:57287"/>
        <dbReference type="ChEBI" id="CHEBI:57328"/>
        <dbReference type="ChEBI" id="CHEBI:456216"/>
        <dbReference type="EC" id="2.7.1.24"/>
    </reaction>
</comment>
<dbReference type="PANTHER" id="PTHR10695:SF46">
    <property type="entry name" value="BIFUNCTIONAL COENZYME A SYNTHASE-RELATED"/>
    <property type="match status" value="1"/>
</dbReference>
<comment type="caution">
    <text evidence="5">The sequence shown here is derived from an EMBL/GenBank/DDBJ whole genome shotgun (WGS) entry which is preliminary data.</text>
</comment>
<evidence type="ECO:0000313" key="5">
    <source>
        <dbReference type="EMBL" id="TCO86333.1"/>
    </source>
</evidence>
<evidence type="ECO:0000313" key="6">
    <source>
        <dbReference type="Proteomes" id="UP000295711"/>
    </source>
</evidence>
<feature type="binding site" evidence="3">
    <location>
        <begin position="11"/>
        <end position="16"/>
    </location>
    <ligand>
        <name>ATP</name>
        <dbReference type="ChEBI" id="CHEBI:30616"/>
    </ligand>
</feature>
<dbReference type="Gene3D" id="3.40.50.300">
    <property type="entry name" value="P-loop containing nucleotide triphosphate hydrolases"/>
    <property type="match status" value="1"/>
</dbReference>
<comment type="pathway">
    <text evidence="3">Cofactor biosynthesis; coenzyme A biosynthesis; CoA from (R)-pantothenate: step 5/5.</text>
</comment>
<reference evidence="5 6" key="1">
    <citation type="submission" date="2019-03" db="EMBL/GenBank/DDBJ databases">
        <title>Genomic Encyclopedia of Type Strains, Phase IV (KMG-IV): sequencing the most valuable type-strain genomes for metagenomic binning, comparative biology and taxonomic classification.</title>
        <authorList>
            <person name="Goeker M."/>
        </authorList>
    </citation>
    <scope>NUCLEOTIDE SEQUENCE [LARGE SCALE GENOMIC DNA]</scope>
    <source>
        <strain evidence="5 6">DSM 28559</strain>
    </source>
</reference>
<dbReference type="InterPro" id="IPR027417">
    <property type="entry name" value="P-loop_NTPase"/>
</dbReference>
<keyword evidence="3" id="KW-0173">Coenzyme A biosynthesis</keyword>
<keyword evidence="3" id="KW-0808">Transferase</keyword>
<dbReference type="CDD" id="cd02022">
    <property type="entry name" value="DPCK"/>
    <property type="match status" value="1"/>
</dbReference>
<comment type="function">
    <text evidence="3">Catalyzes the phosphorylation of the 3'-hydroxyl group of dephosphocoenzyme A to form coenzyme A.</text>
</comment>
<gene>
    <name evidence="3" type="primary">coaE</name>
    <name evidence="5" type="ORF">EV212_101113</name>
</gene>
<evidence type="ECO:0000256" key="4">
    <source>
        <dbReference type="NCBIfam" id="TIGR00152"/>
    </source>
</evidence>
<evidence type="ECO:0000256" key="3">
    <source>
        <dbReference type="HAMAP-Rule" id="MF_00376"/>
    </source>
</evidence>
<dbReference type="UniPathway" id="UPA00241">
    <property type="reaction ID" value="UER00356"/>
</dbReference>
<evidence type="ECO:0000256" key="1">
    <source>
        <dbReference type="ARBA" id="ARBA00022741"/>
    </source>
</evidence>
<dbReference type="GO" id="GO:0004140">
    <property type="term" value="F:dephospho-CoA kinase activity"/>
    <property type="evidence" value="ECO:0007669"/>
    <property type="project" value="UniProtKB-UniRule"/>
</dbReference>
<dbReference type="RefSeq" id="WP_132087289.1">
    <property type="nucleotide sequence ID" value="NZ_JANKAQ010000005.1"/>
</dbReference>
<keyword evidence="1 3" id="KW-0547">Nucleotide-binding</keyword>
<evidence type="ECO:0000256" key="2">
    <source>
        <dbReference type="ARBA" id="ARBA00022840"/>
    </source>
</evidence>
<keyword evidence="6" id="KW-1185">Reference proteome</keyword>
<dbReference type="GO" id="GO:0005737">
    <property type="term" value="C:cytoplasm"/>
    <property type="evidence" value="ECO:0007669"/>
    <property type="project" value="UniProtKB-SubCell"/>
</dbReference>
<dbReference type="EMBL" id="SLXA01000001">
    <property type="protein sequence ID" value="TCO86333.1"/>
    <property type="molecule type" value="Genomic_DNA"/>
</dbReference>
<dbReference type="EC" id="2.7.1.24" evidence="3 4"/>